<dbReference type="PANTHER" id="PTHR12560">
    <property type="entry name" value="LONGEVITY ASSURANCE FACTOR 1 LAG1"/>
    <property type="match status" value="1"/>
</dbReference>
<feature type="domain" description="TLC" evidence="9">
    <location>
        <begin position="103"/>
        <end position="317"/>
    </location>
</feature>
<accession>A0AA91PY33</accession>
<feature type="compositionally biased region" description="Acidic residues" evidence="7">
    <location>
        <begin position="329"/>
        <end position="338"/>
    </location>
</feature>
<keyword evidence="4 8" id="KW-1133">Transmembrane helix</keyword>
<dbReference type="EMBL" id="LYUB02000011">
    <property type="protein sequence ID" value="OVF07704.1"/>
    <property type="molecule type" value="Genomic_DNA"/>
</dbReference>
<evidence type="ECO:0000259" key="9">
    <source>
        <dbReference type="PROSITE" id="PS50922"/>
    </source>
</evidence>
<keyword evidence="3 6" id="KW-0812">Transmembrane</keyword>
<dbReference type="PIRSF" id="PIRSF005225">
    <property type="entry name" value="LAG1_LAC1"/>
    <property type="match status" value="1"/>
</dbReference>
<comment type="subcellular location">
    <subcellularLocation>
        <location evidence="1">Membrane</location>
        <topology evidence="1">Multi-pass membrane protein</topology>
    </subcellularLocation>
</comment>
<evidence type="ECO:0000256" key="7">
    <source>
        <dbReference type="SAM" id="MobiDB-lite"/>
    </source>
</evidence>
<evidence type="ECO:0000256" key="5">
    <source>
        <dbReference type="ARBA" id="ARBA00023136"/>
    </source>
</evidence>
<keyword evidence="5 6" id="KW-0472">Membrane</keyword>
<protein>
    <submittedName>
        <fullName evidence="10">Sphingosine N-acyltransferase</fullName>
    </submittedName>
</protein>
<feature type="transmembrane region" description="Helical" evidence="8">
    <location>
        <begin position="236"/>
        <end position="257"/>
    </location>
</feature>
<evidence type="ECO:0000313" key="11">
    <source>
        <dbReference type="Proteomes" id="UP000195602"/>
    </source>
</evidence>
<dbReference type="KEGG" id="clus:A9F13_11g00363"/>
<dbReference type="GO" id="GO:0046513">
    <property type="term" value="P:ceramide biosynthetic process"/>
    <property type="evidence" value="ECO:0007669"/>
    <property type="project" value="InterPro"/>
</dbReference>
<feature type="transmembrane region" description="Helical" evidence="8">
    <location>
        <begin position="154"/>
        <end position="170"/>
    </location>
</feature>
<dbReference type="AlphaFoldDB" id="A0AA91PY33"/>
<dbReference type="InterPro" id="IPR016439">
    <property type="entry name" value="Lag1/Lac1-like"/>
</dbReference>
<dbReference type="InterPro" id="IPR006634">
    <property type="entry name" value="TLC-dom"/>
</dbReference>
<proteinExistence type="inferred from homology"/>
<dbReference type="PROSITE" id="PS50922">
    <property type="entry name" value="TLC"/>
    <property type="match status" value="1"/>
</dbReference>
<feature type="transmembrane region" description="Helical" evidence="8">
    <location>
        <begin position="182"/>
        <end position="200"/>
    </location>
</feature>
<dbReference type="Proteomes" id="UP000195602">
    <property type="component" value="Unassembled WGS sequence"/>
</dbReference>
<feature type="transmembrane region" description="Helical" evidence="8">
    <location>
        <begin position="110"/>
        <end position="127"/>
    </location>
</feature>
<feature type="transmembrane region" description="Helical" evidence="8">
    <location>
        <begin position="67"/>
        <end position="89"/>
    </location>
</feature>
<sequence>MGFLSYIDKNQIQISTKLLLGLYGLDYISSKYSPTIHSITSKFLHLQPNTQYGSDFYDIDVSDSFCVAYWVVLLTFLRSTLMQCCFMPVAKRLCGIQSKKAKVRFAEQSWSVVYYCVSFALGFYLYYHSPYWNDLDHIFIGWPHDHMSPLLKKYYLVSIAFWLQQVLVLNIEERRKDHVQMFSHHIITCALVIGSYYYYFNRIGNLILIIMDSVDIFLSTAKVLKYSGFSRICDVMFLFFLVSWVILRHGVYNYLFYHSWKYSTILMKDSQCIPGLQQKRCWTPTIINTFLVLLGGLQFITCIWMYLILKVALKVIRGQSAEDVRSDADDTDVEEQTGQEDSREGTDSSVETITEMDEKN</sequence>
<evidence type="ECO:0000256" key="1">
    <source>
        <dbReference type="ARBA" id="ARBA00004141"/>
    </source>
</evidence>
<evidence type="ECO:0000256" key="2">
    <source>
        <dbReference type="ARBA" id="ARBA00009808"/>
    </source>
</evidence>
<dbReference type="PANTHER" id="PTHR12560:SF0">
    <property type="entry name" value="LD18904P"/>
    <property type="match status" value="1"/>
</dbReference>
<feature type="transmembrane region" description="Helical" evidence="8">
    <location>
        <begin position="286"/>
        <end position="309"/>
    </location>
</feature>
<dbReference type="Pfam" id="PF03798">
    <property type="entry name" value="TRAM_LAG1_CLN8"/>
    <property type="match status" value="1"/>
</dbReference>
<evidence type="ECO:0000256" key="6">
    <source>
        <dbReference type="PROSITE-ProRule" id="PRU00205"/>
    </source>
</evidence>
<comment type="caution">
    <text evidence="10">The sequence shown here is derived from an EMBL/GenBank/DDBJ whole genome shotgun (WGS) entry which is preliminary data.</text>
</comment>
<dbReference type="GO" id="GO:0050291">
    <property type="term" value="F:sphingosine N-acyltransferase activity"/>
    <property type="evidence" value="ECO:0007669"/>
    <property type="project" value="InterPro"/>
</dbReference>
<dbReference type="SMART" id="SM00724">
    <property type="entry name" value="TLC"/>
    <property type="match status" value="1"/>
</dbReference>
<comment type="similarity">
    <text evidence="2">Belongs to the sphingosine N-acyltransferase family.</text>
</comment>
<dbReference type="GO" id="GO:0016020">
    <property type="term" value="C:membrane"/>
    <property type="evidence" value="ECO:0007669"/>
    <property type="project" value="UniProtKB-SubCell"/>
</dbReference>
<name>A0AA91PY33_CLALS</name>
<reference evidence="10 11" key="1">
    <citation type="submission" date="2017-04" db="EMBL/GenBank/DDBJ databases">
        <title>Draft genome of the yeast Clavispora lusitaniae type strain CBS 6936.</title>
        <authorList>
            <person name="Durrens P."/>
            <person name="Klopp C."/>
            <person name="Biteau N."/>
            <person name="Fitton-Ouhabi V."/>
            <person name="Dementhon K."/>
            <person name="Accoceberry I."/>
            <person name="Sherman D.J."/>
            <person name="Noel T."/>
        </authorList>
    </citation>
    <scope>NUCLEOTIDE SEQUENCE [LARGE SCALE GENOMIC DNA]</scope>
    <source>
        <strain evidence="10 11">CBS 6936</strain>
    </source>
</reference>
<gene>
    <name evidence="10" type="ORF">A9F13_11g00363</name>
</gene>
<evidence type="ECO:0000256" key="4">
    <source>
        <dbReference type="ARBA" id="ARBA00022989"/>
    </source>
</evidence>
<organism evidence="10 11">
    <name type="scientific">Clavispora lusitaniae</name>
    <name type="common">Candida lusitaniae</name>
    <dbReference type="NCBI Taxonomy" id="36911"/>
    <lineage>
        <taxon>Eukaryota</taxon>
        <taxon>Fungi</taxon>
        <taxon>Dikarya</taxon>
        <taxon>Ascomycota</taxon>
        <taxon>Saccharomycotina</taxon>
        <taxon>Pichiomycetes</taxon>
        <taxon>Metschnikowiaceae</taxon>
        <taxon>Clavispora</taxon>
    </lineage>
</organism>
<evidence type="ECO:0000256" key="3">
    <source>
        <dbReference type="ARBA" id="ARBA00022692"/>
    </source>
</evidence>
<evidence type="ECO:0000313" key="10">
    <source>
        <dbReference type="EMBL" id="OVF07704.1"/>
    </source>
</evidence>
<evidence type="ECO:0000256" key="8">
    <source>
        <dbReference type="SAM" id="Phobius"/>
    </source>
</evidence>
<dbReference type="OMA" id="KLYCLLQ"/>
<feature type="region of interest" description="Disordered" evidence="7">
    <location>
        <begin position="323"/>
        <end position="360"/>
    </location>
</feature>